<evidence type="ECO:0000313" key="2">
    <source>
        <dbReference type="EMBL" id="CAA9515311.1"/>
    </source>
</evidence>
<feature type="non-terminal residue" evidence="2">
    <location>
        <position position="79"/>
    </location>
</feature>
<feature type="region of interest" description="Disordered" evidence="1">
    <location>
        <begin position="1"/>
        <end position="79"/>
    </location>
</feature>
<gene>
    <name evidence="2" type="ORF">AVDCRST_MAG31-1238</name>
</gene>
<proteinExistence type="predicted"/>
<dbReference type="AlphaFoldDB" id="A0A6J4T7L0"/>
<name>A0A6J4T7L0_9SPHN</name>
<reference evidence="2" key="1">
    <citation type="submission" date="2020-02" db="EMBL/GenBank/DDBJ databases">
        <authorList>
            <person name="Meier V. D."/>
        </authorList>
    </citation>
    <scope>NUCLEOTIDE SEQUENCE</scope>
    <source>
        <strain evidence="2">AVDCRST_MAG31</strain>
    </source>
</reference>
<accession>A0A6J4T7L0</accession>
<organism evidence="2">
    <name type="scientific">uncultured Sphingomonas sp</name>
    <dbReference type="NCBI Taxonomy" id="158754"/>
    <lineage>
        <taxon>Bacteria</taxon>
        <taxon>Pseudomonadati</taxon>
        <taxon>Pseudomonadota</taxon>
        <taxon>Alphaproteobacteria</taxon>
        <taxon>Sphingomonadales</taxon>
        <taxon>Sphingomonadaceae</taxon>
        <taxon>Sphingomonas</taxon>
        <taxon>environmental samples</taxon>
    </lineage>
</organism>
<feature type="non-terminal residue" evidence="2">
    <location>
        <position position="1"/>
    </location>
</feature>
<sequence>WMRVLSPARFRPDGGLSGSWRPGVCGCGKPTGPAAKSSSRIIRGRRRTRPKREPGRRSMPGRRGSLPGSGAAGNGSGTS</sequence>
<feature type="compositionally biased region" description="Low complexity" evidence="1">
    <location>
        <begin position="57"/>
        <end position="69"/>
    </location>
</feature>
<evidence type="ECO:0000256" key="1">
    <source>
        <dbReference type="SAM" id="MobiDB-lite"/>
    </source>
</evidence>
<feature type="compositionally biased region" description="Gly residues" evidence="1">
    <location>
        <begin position="70"/>
        <end position="79"/>
    </location>
</feature>
<protein>
    <submittedName>
        <fullName evidence="2">Uncharacterized protein</fullName>
    </submittedName>
</protein>
<dbReference type="EMBL" id="CADCWA010000084">
    <property type="protein sequence ID" value="CAA9515311.1"/>
    <property type="molecule type" value="Genomic_DNA"/>
</dbReference>